<accession>A0A554XCG7</accession>
<proteinExistence type="predicted"/>
<evidence type="ECO:0000313" key="2">
    <source>
        <dbReference type="Proteomes" id="UP000318294"/>
    </source>
</evidence>
<reference evidence="1 2" key="1">
    <citation type="submission" date="2019-07" db="EMBL/GenBank/DDBJ databases">
        <title>Tepidimonas charontis SPSP-6 draft genome.</title>
        <authorList>
            <person name="Da Costa M.S."/>
            <person name="Froufe H.J.C."/>
            <person name="Egas C."/>
            <person name="Albuquerque L."/>
        </authorList>
    </citation>
    <scope>NUCLEOTIDE SEQUENCE [LARGE SCALE GENOMIC DNA]</scope>
    <source>
        <strain evidence="1 2">SPSP-6</strain>
    </source>
</reference>
<dbReference type="RefSeq" id="WP_144328680.1">
    <property type="nucleotide sequence ID" value="NZ_VJON01000027.1"/>
</dbReference>
<comment type="caution">
    <text evidence="1">The sequence shown here is derived from an EMBL/GenBank/DDBJ whole genome shotgun (WGS) entry which is preliminary data.</text>
</comment>
<name>A0A554XCG7_9BURK</name>
<keyword evidence="2" id="KW-1185">Reference proteome</keyword>
<evidence type="ECO:0000313" key="1">
    <source>
        <dbReference type="EMBL" id="TSE33479.1"/>
    </source>
</evidence>
<sequence length="90" mass="10169">MRLPEPYRCALIAAASAGAQAIDRIVDEARRAHPELFVSAEEDRLRLIAREALERYASHASDMSDFEARCADMRTILAALRRGLSLERQR</sequence>
<dbReference type="AlphaFoldDB" id="A0A554XCG7"/>
<dbReference type="Proteomes" id="UP000318294">
    <property type="component" value="Unassembled WGS sequence"/>
</dbReference>
<organism evidence="1 2">
    <name type="scientific">Tepidimonas charontis</name>
    <dbReference type="NCBI Taxonomy" id="2267262"/>
    <lineage>
        <taxon>Bacteria</taxon>
        <taxon>Pseudomonadati</taxon>
        <taxon>Pseudomonadota</taxon>
        <taxon>Betaproteobacteria</taxon>
        <taxon>Burkholderiales</taxon>
        <taxon>Tepidimonas</taxon>
    </lineage>
</organism>
<protein>
    <submittedName>
        <fullName evidence="1">Uncharacterized protein</fullName>
    </submittedName>
</protein>
<dbReference type="EMBL" id="VJON01000027">
    <property type="protein sequence ID" value="TSE33479.1"/>
    <property type="molecule type" value="Genomic_DNA"/>
</dbReference>
<gene>
    <name evidence="1" type="ORF">Tchar_01735</name>
</gene>